<reference evidence="4 5" key="1">
    <citation type="submission" date="2018-10" db="EMBL/GenBank/DDBJ databases">
        <title>Transmission dynamics of multidrug resistant bacteria on intensive care unit surfaces.</title>
        <authorList>
            <person name="D'Souza A.W."/>
            <person name="Potter R.F."/>
            <person name="Wallace M."/>
            <person name="Shupe A."/>
            <person name="Patel S."/>
            <person name="Sun S."/>
            <person name="Gul D."/>
            <person name="Kwon J.H."/>
            <person name="Andleeb S."/>
            <person name="Burnham C.-A.D."/>
            <person name="Dantas G."/>
        </authorList>
    </citation>
    <scope>NUCLEOTIDE SEQUENCE [LARGE SCALE GENOMIC DNA]</scope>
    <source>
        <strain evidence="4 5">WF_348</strain>
    </source>
</reference>
<name>A0A3R8SNW1_9FLAO</name>
<gene>
    <name evidence="4" type="ORF">EGI89_00470</name>
</gene>
<dbReference type="AlphaFoldDB" id="A0A3R8SNW1"/>
<accession>A0A3R8SNW1</accession>
<dbReference type="CDD" id="cd15457">
    <property type="entry name" value="NADAR"/>
    <property type="match status" value="1"/>
</dbReference>
<evidence type="ECO:0000313" key="5">
    <source>
        <dbReference type="Proteomes" id="UP000267844"/>
    </source>
</evidence>
<proteinExistence type="predicted"/>
<comment type="catalytic activity">
    <reaction evidence="1">
        <text>5-amino-6-(5-phospho-D-ribosylamino)uracil + H2O = 5,6-diaminouracil + D-ribose 5-phosphate</text>
        <dbReference type="Rhea" id="RHEA:55020"/>
        <dbReference type="ChEBI" id="CHEBI:15377"/>
        <dbReference type="ChEBI" id="CHEBI:46252"/>
        <dbReference type="ChEBI" id="CHEBI:58453"/>
        <dbReference type="ChEBI" id="CHEBI:78346"/>
    </reaction>
</comment>
<sequence>MKQNYSIKWLIENYEQGVNLKFIYFWGHSNKYKEEIGKFCFSQWFQSEFIVNEIIFKTSEHWMMAQKALLFNDFENFEKIISSDSPKIAKEIGRQVDNFNEEIWNAMKYKIVVAGNVHKFIQNESLKDFLLNTNDKIIVEASPVDTVWGIGLTQDSKDIDNLYLWRGENLLGFVLMEVREYLKQFKLDNLLDSTILPPWKMYPELDQDDMFWRMGKGEDYLINFTQKYLKLSFEDKLLYSITYIEPHNWLGFYEDF</sequence>
<dbReference type="NCBIfam" id="TIGR02464">
    <property type="entry name" value="ribofla_fusion"/>
    <property type="match status" value="1"/>
</dbReference>
<dbReference type="InterPro" id="IPR037238">
    <property type="entry name" value="YbiA-like_sf"/>
</dbReference>
<evidence type="ECO:0000256" key="2">
    <source>
        <dbReference type="ARBA" id="ARBA00000751"/>
    </source>
</evidence>
<protein>
    <submittedName>
        <fullName evidence="4">NADAR family protein</fullName>
    </submittedName>
</protein>
<dbReference type="SUPFAM" id="SSF143990">
    <property type="entry name" value="YbiA-like"/>
    <property type="match status" value="1"/>
</dbReference>
<dbReference type="Pfam" id="PF08719">
    <property type="entry name" value="NADAR"/>
    <property type="match status" value="1"/>
</dbReference>
<dbReference type="Proteomes" id="UP000267844">
    <property type="component" value="Unassembled WGS sequence"/>
</dbReference>
<dbReference type="Gene3D" id="1.10.357.40">
    <property type="entry name" value="YbiA-like"/>
    <property type="match status" value="1"/>
</dbReference>
<comment type="catalytic activity">
    <reaction evidence="2">
        <text>2,5-diamino-6-hydroxy-4-(5-phosphoribosylamino)-pyrimidine + H2O = 2,5,6-triamino-4-hydroxypyrimidine + D-ribose 5-phosphate</text>
        <dbReference type="Rhea" id="RHEA:23436"/>
        <dbReference type="ChEBI" id="CHEBI:15377"/>
        <dbReference type="ChEBI" id="CHEBI:58614"/>
        <dbReference type="ChEBI" id="CHEBI:78346"/>
        <dbReference type="ChEBI" id="CHEBI:137796"/>
    </reaction>
</comment>
<evidence type="ECO:0000259" key="3">
    <source>
        <dbReference type="Pfam" id="PF08719"/>
    </source>
</evidence>
<comment type="caution">
    <text evidence="4">The sequence shown here is derived from an EMBL/GenBank/DDBJ whole genome shotgun (WGS) entry which is preliminary data.</text>
</comment>
<evidence type="ECO:0000313" key="4">
    <source>
        <dbReference type="EMBL" id="RRT94527.1"/>
    </source>
</evidence>
<dbReference type="InterPro" id="IPR012816">
    <property type="entry name" value="NADAR"/>
</dbReference>
<evidence type="ECO:0000256" key="1">
    <source>
        <dbReference type="ARBA" id="ARBA00000022"/>
    </source>
</evidence>
<dbReference type="RefSeq" id="WP_125348745.1">
    <property type="nucleotide sequence ID" value="NZ_RHPN01000001.1"/>
</dbReference>
<feature type="domain" description="NADAR" evidence="3">
    <location>
        <begin position="25"/>
        <end position="182"/>
    </location>
</feature>
<dbReference type="EMBL" id="RHPO01000001">
    <property type="protein sequence ID" value="RRT94527.1"/>
    <property type="molecule type" value="Genomic_DNA"/>
</dbReference>
<organism evidence="4 5">
    <name type="scientific">Empedobacter falsenii</name>
    <dbReference type="NCBI Taxonomy" id="343874"/>
    <lineage>
        <taxon>Bacteria</taxon>
        <taxon>Pseudomonadati</taxon>
        <taxon>Bacteroidota</taxon>
        <taxon>Flavobacteriia</taxon>
        <taxon>Flavobacteriales</taxon>
        <taxon>Weeksellaceae</taxon>
        <taxon>Empedobacter</taxon>
    </lineage>
</organism>